<name>A0AA36DMB4_CYLNA</name>
<dbReference type="Proteomes" id="UP001176961">
    <property type="component" value="Unassembled WGS sequence"/>
</dbReference>
<reference evidence="2" key="1">
    <citation type="submission" date="2023-07" db="EMBL/GenBank/DDBJ databases">
        <authorList>
            <consortium name="CYATHOMIX"/>
        </authorList>
    </citation>
    <scope>NUCLEOTIDE SEQUENCE</scope>
    <source>
        <strain evidence="2">N/A</strain>
    </source>
</reference>
<comment type="caution">
    <text evidence="2">The sequence shown here is derived from an EMBL/GenBank/DDBJ whole genome shotgun (WGS) entry which is preliminary data.</text>
</comment>
<organism evidence="2 3">
    <name type="scientific">Cylicocyclus nassatus</name>
    <name type="common">Nematode worm</name>
    <dbReference type="NCBI Taxonomy" id="53992"/>
    <lineage>
        <taxon>Eukaryota</taxon>
        <taxon>Metazoa</taxon>
        <taxon>Ecdysozoa</taxon>
        <taxon>Nematoda</taxon>
        <taxon>Chromadorea</taxon>
        <taxon>Rhabditida</taxon>
        <taxon>Rhabditina</taxon>
        <taxon>Rhabditomorpha</taxon>
        <taxon>Strongyloidea</taxon>
        <taxon>Strongylidae</taxon>
        <taxon>Cylicocyclus</taxon>
    </lineage>
</organism>
<gene>
    <name evidence="2" type="ORF">CYNAS_LOCUS1698</name>
</gene>
<proteinExistence type="predicted"/>
<evidence type="ECO:0000313" key="2">
    <source>
        <dbReference type="EMBL" id="CAJ0589715.1"/>
    </source>
</evidence>
<evidence type="ECO:0000256" key="1">
    <source>
        <dbReference type="SAM" id="MobiDB-lite"/>
    </source>
</evidence>
<accession>A0AA36DMB4</accession>
<protein>
    <submittedName>
        <fullName evidence="2">Uncharacterized protein</fullName>
    </submittedName>
</protein>
<sequence length="90" mass="10021">MELRRRGYNVGEDIGEPPTALAPPPPLADYNEYGTGESMVVSHVFQTMRVARLSSTLRARDAATAEAIHDPTYVNLSFLRAQQMEQSTRL</sequence>
<dbReference type="AlphaFoldDB" id="A0AA36DMB4"/>
<evidence type="ECO:0000313" key="3">
    <source>
        <dbReference type="Proteomes" id="UP001176961"/>
    </source>
</evidence>
<keyword evidence="3" id="KW-1185">Reference proteome</keyword>
<feature type="region of interest" description="Disordered" evidence="1">
    <location>
        <begin position="1"/>
        <end position="30"/>
    </location>
</feature>
<dbReference type="EMBL" id="CATQJL010000001">
    <property type="protein sequence ID" value="CAJ0589715.1"/>
    <property type="molecule type" value="Genomic_DNA"/>
</dbReference>